<dbReference type="PROSITE" id="PS00061">
    <property type="entry name" value="ADH_SHORT"/>
    <property type="match status" value="1"/>
</dbReference>
<accession>A0A839UVS6</accession>
<evidence type="ECO:0008006" key="5">
    <source>
        <dbReference type="Google" id="ProtNLM"/>
    </source>
</evidence>
<dbReference type="InterPro" id="IPR036291">
    <property type="entry name" value="NAD(P)-bd_dom_sf"/>
</dbReference>
<dbReference type="PANTHER" id="PTHR24321:SF8">
    <property type="entry name" value="ESTRADIOL 17-BETA-DEHYDROGENASE 8-RELATED"/>
    <property type="match status" value="1"/>
</dbReference>
<dbReference type="GO" id="GO:0016491">
    <property type="term" value="F:oxidoreductase activity"/>
    <property type="evidence" value="ECO:0007669"/>
    <property type="project" value="UniProtKB-KW"/>
</dbReference>
<organism evidence="3 4">
    <name type="scientific">Simiduia aestuariiviva</name>
    <dbReference type="NCBI Taxonomy" id="1510459"/>
    <lineage>
        <taxon>Bacteria</taxon>
        <taxon>Pseudomonadati</taxon>
        <taxon>Pseudomonadota</taxon>
        <taxon>Gammaproteobacteria</taxon>
        <taxon>Cellvibrionales</taxon>
        <taxon>Cellvibrionaceae</taxon>
        <taxon>Simiduia</taxon>
    </lineage>
</organism>
<dbReference type="InterPro" id="IPR020904">
    <property type="entry name" value="Sc_DH/Rdtase_CS"/>
</dbReference>
<reference evidence="3 4" key="1">
    <citation type="submission" date="2020-08" db="EMBL/GenBank/DDBJ databases">
        <title>Genomic Encyclopedia of Type Strains, Phase III (KMG-III): the genomes of soil and plant-associated and newly described type strains.</title>
        <authorList>
            <person name="Whitman W."/>
        </authorList>
    </citation>
    <scope>NUCLEOTIDE SEQUENCE [LARGE SCALE GENOMIC DNA]</scope>
    <source>
        <strain evidence="3 4">CECT 8571</strain>
    </source>
</reference>
<dbReference type="Gene3D" id="3.40.50.720">
    <property type="entry name" value="NAD(P)-binding Rossmann-like Domain"/>
    <property type="match status" value="1"/>
</dbReference>
<protein>
    <recommendedName>
        <fullName evidence="5">3-oxoacyl-ACP reductase</fullName>
    </recommendedName>
</protein>
<keyword evidence="4" id="KW-1185">Reference proteome</keyword>
<dbReference type="EMBL" id="JACHXZ010000003">
    <property type="protein sequence ID" value="MBB3169467.1"/>
    <property type="molecule type" value="Genomic_DNA"/>
</dbReference>
<keyword evidence="2" id="KW-0560">Oxidoreductase</keyword>
<name>A0A839UVS6_9GAMM</name>
<evidence type="ECO:0000313" key="3">
    <source>
        <dbReference type="EMBL" id="MBB3169467.1"/>
    </source>
</evidence>
<dbReference type="AlphaFoldDB" id="A0A839UVS6"/>
<evidence type="ECO:0000313" key="4">
    <source>
        <dbReference type="Proteomes" id="UP000559987"/>
    </source>
</evidence>
<dbReference type="PANTHER" id="PTHR24321">
    <property type="entry name" value="DEHYDROGENASES, SHORT CHAIN"/>
    <property type="match status" value="1"/>
</dbReference>
<sequence>MDKLLDFTGKTVLITGAAQGFGELLARELAARGAHLVLGDLKTDALMAVASELKAGGTKVVALHCDVSNEAHCQALVDGALETFGQLDIAVNNAGIAHTLGPIETITNDMFDQQWQVNVMGVQFGLRHQITAMRKQKHGVILNVASMAGLGGTPRGAAYSAAKHAVVGLTKTAAVEVARDNIRVNAICPFFTATPMVTKSDLVSHAGSLEQAKDALSRGAPMRRIAEPEEIVNVMLMLLSPGNTYMTGQAIAVDGGASAI</sequence>
<dbReference type="Proteomes" id="UP000559987">
    <property type="component" value="Unassembled WGS sequence"/>
</dbReference>
<dbReference type="SUPFAM" id="SSF51735">
    <property type="entry name" value="NAD(P)-binding Rossmann-fold domains"/>
    <property type="match status" value="1"/>
</dbReference>
<dbReference type="NCBIfam" id="NF005559">
    <property type="entry name" value="PRK07231.1"/>
    <property type="match status" value="1"/>
</dbReference>
<dbReference type="PRINTS" id="PR00081">
    <property type="entry name" value="GDHRDH"/>
</dbReference>
<dbReference type="Pfam" id="PF13561">
    <property type="entry name" value="adh_short_C2"/>
    <property type="match status" value="1"/>
</dbReference>
<gene>
    <name evidence="3" type="ORF">FHS30_002675</name>
</gene>
<evidence type="ECO:0000256" key="2">
    <source>
        <dbReference type="ARBA" id="ARBA00023002"/>
    </source>
</evidence>
<dbReference type="InterPro" id="IPR002347">
    <property type="entry name" value="SDR_fam"/>
</dbReference>
<dbReference type="FunFam" id="3.40.50.720:FF:000084">
    <property type="entry name" value="Short-chain dehydrogenase reductase"/>
    <property type="match status" value="1"/>
</dbReference>
<proteinExistence type="inferred from homology"/>
<dbReference type="PRINTS" id="PR00080">
    <property type="entry name" value="SDRFAMILY"/>
</dbReference>
<dbReference type="RefSeq" id="WP_183910929.1">
    <property type="nucleotide sequence ID" value="NZ_JACHXZ010000003.1"/>
</dbReference>
<evidence type="ECO:0000256" key="1">
    <source>
        <dbReference type="ARBA" id="ARBA00006484"/>
    </source>
</evidence>
<dbReference type="CDD" id="cd05233">
    <property type="entry name" value="SDR_c"/>
    <property type="match status" value="1"/>
</dbReference>
<comment type="caution">
    <text evidence="3">The sequence shown here is derived from an EMBL/GenBank/DDBJ whole genome shotgun (WGS) entry which is preliminary data.</text>
</comment>
<comment type="similarity">
    <text evidence="1">Belongs to the short-chain dehydrogenases/reductases (SDR) family.</text>
</comment>